<dbReference type="EMBL" id="JARBHA010000014">
    <property type="protein sequence ID" value="KAJ9681740.1"/>
    <property type="molecule type" value="Genomic_DNA"/>
</dbReference>
<evidence type="ECO:0000256" key="3">
    <source>
        <dbReference type="ARBA" id="ARBA00013229"/>
    </source>
</evidence>
<evidence type="ECO:0000313" key="8">
    <source>
        <dbReference type="EMBL" id="KAJ9681740.1"/>
    </source>
</evidence>
<protein>
    <recommendedName>
        <fullName evidence="3">pectinesterase</fullName>
        <ecNumber evidence="3">3.1.1.11</ecNumber>
    </recommendedName>
</protein>
<dbReference type="Gene3D" id="2.160.20.10">
    <property type="entry name" value="Single-stranded right-handed beta-helix, Pectin lyase-like"/>
    <property type="match status" value="1"/>
</dbReference>
<comment type="caution">
    <text evidence="8">The sequence shown here is derived from an EMBL/GenBank/DDBJ whole genome shotgun (WGS) entry which is preliminary data.</text>
</comment>
<comment type="pathway">
    <text evidence="1">Glycan metabolism; pectin degradation; 2-dehydro-3-deoxy-D-gluconate from pectin: step 1/5.</text>
</comment>
<gene>
    <name evidence="8" type="ORF">PVL29_017900</name>
</gene>
<dbReference type="GO" id="GO:0042545">
    <property type="term" value="P:cell wall modification"/>
    <property type="evidence" value="ECO:0007669"/>
    <property type="project" value="InterPro"/>
</dbReference>
<dbReference type="GO" id="GO:0030599">
    <property type="term" value="F:pectinesterase activity"/>
    <property type="evidence" value="ECO:0007669"/>
    <property type="project" value="UniProtKB-EC"/>
</dbReference>
<sequence length="269" mass="29886">MQFLPFLLIFILSTIFFEDSRAKVSITKTITVAPSGQANFRRIQDAIDFIPSGNNQWIRIKVFPGKVNIPIEKPYIFLEGHGAKATIIKWGDHSETNLSATFTSFADNFVAKDISFQNSYNLPEYPSQPIKPAAAASIYGDKSAFYSCGFMGLQDTLWDVTGRHYFSACYIEGAVDFICGDGQSFYENCHIKMNGRSLPSGTWGGYITAQKRSSPSDPSGFVFDGGAVVGSGKAFLGRAWGPYSRVIFQRTKLDIDVMPEGWDAWRQPM</sequence>
<reference evidence="8 9" key="1">
    <citation type="journal article" date="2023" name="BMC Biotechnol.">
        <title>Vitis rotundifolia cv Carlos genome sequencing.</title>
        <authorList>
            <person name="Huff M."/>
            <person name="Hulse-Kemp A."/>
            <person name="Scheffler B."/>
            <person name="Youngblood R."/>
            <person name="Simpson S."/>
            <person name="Babiker E."/>
            <person name="Staton M."/>
        </authorList>
    </citation>
    <scope>NUCLEOTIDE SEQUENCE [LARGE SCALE GENOMIC DNA]</scope>
    <source>
        <tissue evidence="8">Leaf</tissue>
    </source>
</reference>
<keyword evidence="4" id="KW-0378">Hydrolase</keyword>
<evidence type="ECO:0000256" key="4">
    <source>
        <dbReference type="ARBA" id="ARBA00022801"/>
    </source>
</evidence>
<dbReference type="PANTHER" id="PTHR31321:SF134">
    <property type="entry name" value="PECTINESTERASE"/>
    <property type="match status" value="1"/>
</dbReference>
<dbReference type="AlphaFoldDB" id="A0AA38Z3T2"/>
<name>A0AA38Z3T2_VITRO</name>
<feature type="domain" description="Pectinesterase catalytic" evidence="7">
    <location>
        <begin position="30"/>
        <end position="267"/>
    </location>
</feature>
<dbReference type="InterPro" id="IPR000070">
    <property type="entry name" value="Pectinesterase_cat"/>
</dbReference>
<keyword evidence="5" id="KW-0063">Aspartyl esterase</keyword>
<evidence type="ECO:0000256" key="1">
    <source>
        <dbReference type="ARBA" id="ARBA00005184"/>
    </source>
</evidence>
<dbReference type="InterPro" id="IPR011050">
    <property type="entry name" value="Pectin_lyase_fold/virulence"/>
</dbReference>
<keyword evidence="9" id="KW-1185">Reference proteome</keyword>
<evidence type="ECO:0000313" key="9">
    <source>
        <dbReference type="Proteomes" id="UP001168098"/>
    </source>
</evidence>
<dbReference type="InterPro" id="IPR012334">
    <property type="entry name" value="Pectin_lyas_fold"/>
</dbReference>
<evidence type="ECO:0000256" key="6">
    <source>
        <dbReference type="SAM" id="SignalP"/>
    </source>
</evidence>
<feature type="signal peptide" evidence="6">
    <location>
        <begin position="1"/>
        <end position="22"/>
    </location>
</feature>
<organism evidence="8 9">
    <name type="scientific">Vitis rotundifolia</name>
    <name type="common">Muscadine grape</name>
    <dbReference type="NCBI Taxonomy" id="103349"/>
    <lineage>
        <taxon>Eukaryota</taxon>
        <taxon>Viridiplantae</taxon>
        <taxon>Streptophyta</taxon>
        <taxon>Embryophyta</taxon>
        <taxon>Tracheophyta</taxon>
        <taxon>Spermatophyta</taxon>
        <taxon>Magnoliopsida</taxon>
        <taxon>eudicotyledons</taxon>
        <taxon>Gunneridae</taxon>
        <taxon>Pentapetalae</taxon>
        <taxon>rosids</taxon>
        <taxon>Vitales</taxon>
        <taxon>Vitaceae</taxon>
        <taxon>Viteae</taxon>
        <taxon>Vitis</taxon>
    </lineage>
</organism>
<feature type="chain" id="PRO_5041452527" description="pectinesterase" evidence="6">
    <location>
        <begin position="23"/>
        <end position="269"/>
    </location>
</feature>
<dbReference type="EC" id="3.1.1.11" evidence="3"/>
<keyword evidence="6" id="KW-0732">Signal</keyword>
<dbReference type="PANTHER" id="PTHR31321">
    <property type="entry name" value="ACYL-COA THIOESTER HYDROLASE YBHC-RELATED"/>
    <property type="match status" value="1"/>
</dbReference>
<dbReference type="Pfam" id="PF01095">
    <property type="entry name" value="Pectinesterase"/>
    <property type="match status" value="1"/>
</dbReference>
<comment type="similarity">
    <text evidence="2">Belongs to the pectinesterase family.</text>
</comment>
<dbReference type="GO" id="GO:0045490">
    <property type="term" value="P:pectin catabolic process"/>
    <property type="evidence" value="ECO:0007669"/>
    <property type="project" value="TreeGrafter"/>
</dbReference>
<dbReference type="Proteomes" id="UP001168098">
    <property type="component" value="Unassembled WGS sequence"/>
</dbReference>
<evidence type="ECO:0000256" key="2">
    <source>
        <dbReference type="ARBA" id="ARBA00008891"/>
    </source>
</evidence>
<evidence type="ECO:0000256" key="5">
    <source>
        <dbReference type="ARBA" id="ARBA00023085"/>
    </source>
</evidence>
<accession>A0AA38Z3T2</accession>
<dbReference type="SUPFAM" id="SSF51126">
    <property type="entry name" value="Pectin lyase-like"/>
    <property type="match status" value="1"/>
</dbReference>
<proteinExistence type="inferred from homology"/>
<evidence type="ECO:0000259" key="7">
    <source>
        <dbReference type="Pfam" id="PF01095"/>
    </source>
</evidence>